<accession>A0AAQ2D6X1</accession>
<evidence type="ECO:0000259" key="2">
    <source>
        <dbReference type="Pfam" id="PF01593"/>
    </source>
</evidence>
<comment type="caution">
    <text evidence="3">The sequence shown here is derived from an EMBL/GenBank/DDBJ whole genome shotgun (WGS) entry which is preliminary data.</text>
</comment>
<dbReference type="RefSeq" id="WP_136494269.1">
    <property type="nucleotide sequence ID" value="NZ_SSBS01000012.1"/>
</dbReference>
<proteinExistence type="inferred from homology"/>
<dbReference type="GO" id="GO:0016491">
    <property type="term" value="F:oxidoreductase activity"/>
    <property type="evidence" value="ECO:0007669"/>
    <property type="project" value="InterPro"/>
</dbReference>
<evidence type="ECO:0000313" key="4">
    <source>
        <dbReference type="Proteomes" id="UP000310574"/>
    </source>
</evidence>
<dbReference type="PANTHER" id="PTHR43563:SF1">
    <property type="entry name" value="AMINE OXIDASE [FLAVIN-CONTAINING] B"/>
    <property type="match status" value="1"/>
</dbReference>
<dbReference type="InterPro" id="IPR002937">
    <property type="entry name" value="Amino_oxidase"/>
</dbReference>
<dbReference type="InterPro" id="IPR036188">
    <property type="entry name" value="FAD/NAD-bd_sf"/>
</dbReference>
<reference evidence="3 4" key="1">
    <citation type="submission" date="2019-04" db="EMBL/GenBank/DDBJ databases">
        <title>Draft genome sequence of Pseudomonas sp. M7D1 isolated from rhizosphere of plant the flowery desert.</title>
        <authorList>
            <person name="Poblete-Morales M."/>
            <person name="Plaza N."/>
            <person name="Corsini G."/>
            <person name="Silva E."/>
        </authorList>
    </citation>
    <scope>NUCLEOTIDE SEQUENCE [LARGE SCALE GENOMIC DNA]</scope>
    <source>
        <strain evidence="3 4">M7D1</strain>
    </source>
</reference>
<dbReference type="PANTHER" id="PTHR43563">
    <property type="entry name" value="AMINE OXIDASE"/>
    <property type="match status" value="1"/>
</dbReference>
<dbReference type="EMBL" id="SSBS01000012">
    <property type="protein sequence ID" value="THF25785.1"/>
    <property type="molecule type" value="Genomic_DNA"/>
</dbReference>
<dbReference type="SUPFAM" id="SSF51905">
    <property type="entry name" value="FAD/NAD(P)-binding domain"/>
    <property type="match status" value="1"/>
</dbReference>
<protein>
    <submittedName>
        <fullName evidence="3">Amine oxidase</fullName>
    </submittedName>
</protein>
<dbReference type="Pfam" id="PF13450">
    <property type="entry name" value="NAD_binding_8"/>
    <property type="match status" value="1"/>
</dbReference>
<dbReference type="Pfam" id="PF01593">
    <property type="entry name" value="Amino_oxidase"/>
    <property type="match status" value="1"/>
</dbReference>
<name>A0AAQ2D6X1_9PSED</name>
<gene>
    <name evidence="3" type="ORF">E5170_28280</name>
</gene>
<dbReference type="Gene3D" id="3.50.50.60">
    <property type="entry name" value="FAD/NAD(P)-binding domain"/>
    <property type="match status" value="2"/>
</dbReference>
<dbReference type="AlphaFoldDB" id="A0AAQ2D6X1"/>
<evidence type="ECO:0000256" key="1">
    <source>
        <dbReference type="ARBA" id="ARBA00005995"/>
    </source>
</evidence>
<sequence length="354" mass="38473">MSIPKVAIIGAGLAGLAGLYAAYRLHQRGIQFEIFEARSRVGGRILSTNEGGFDLGSSCYWPETQSNMESLLSELQLKSIEQYATGVGLHERWVGNIVRQESCASSNAAMRIQGGSFSLIKALTDLLPENKIHLGVELKSAQGGIGGVSLTLSLGGGRFVEKQCSQLWLALPPQLANKIHFVPELKIEEREKLASVPTCMAGHAKYVARYEFPFWRNDGLSGDAYSTIGPLGEVHDASHQQGEAALFGFLGIGPHVRHMTDELTLKSLCRDQLVRLFGEKAARLVDDSIHDWSADPLTATEADQFPPTWYGAYDVPQIFEADWRERLVLVGSEAAGDQGGYMEGALLAVNAALN</sequence>
<dbReference type="Gene3D" id="3.90.660.10">
    <property type="match status" value="1"/>
</dbReference>
<comment type="similarity">
    <text evidence="1">Belongs to the flavin monoamine oxidase family.</text>
</comment>
<organism evidence="3 4">
    <name type="scientific">Pseudomonas atacamensis</name>
    <dbReference type="NCBI Taxonomy" id="2565368"/>
    <lineage>
        <taxon>Bacteria</taxon>
        <taxon>Pseudomonadati</taxon>
        <taxon>Pseudomonadota</taxon>
        <taxon>Gammaproteobacteria</taxon>
        <taxon>Pseudomonadales</taxon>
        <taxon>Pseudomonadaceae</taxon>
        <taxon>Pseudomonas</taxon>
    </lineage>
</organism>
<dbReference type="SUPFAM" id="SSF54373">
    <property type="entry name" value="FAD-linked reductases, C-terminal domain"/>
    <property type="match status" value="1"/>
</dbReference>
<dbReference type="InterPro" id="IPR050703">
    <property type="entry name" value="Flavin_MAO"/>
</dbReference>
<evidence type="ECO:0000313" key="3">
    <source>
        <dbReference type="EMBL" id="THF25785.1"/>
    </source>
</evidence>
<feature type="domain" description="Amine oxidase" evidence="2">
    <location>
        <begin position="110"/>
        <end position="347"/>
    </location>
</feature>
<dbReference type="Proteomes" id="UP000310574">
    <property type="component" value="Unassembled WGS sequence"/>
</dbReference>